<dbReference type="AlphaFoldDB" id="A0AAV2D2M1"/>
<evidence type="ECO:0000256" key="1">
    <source>
        <dbReference type="SAM" id="MobiDB-lite"/>
    </source>
</evidence>
<name>A0AAV2D2M1_9ROSI</name>
<dbReference type="EMBL" id="OZ034814">
    <property type="protein sequence ID" value="CAL1363762.1"/>
    <property type="molecule type" value="Genomic_DNA"/>
</dbReference>
<organism evidence="2 3">
    <name type="scientific">Linum trigynum</name>
    <dbReference type="NCBI Taxonomy" id="586398"/>
    <lineage>
        <taxon>Eukaryota</taxon>
        <taxon>Viridiplantae</taxon>
        <taxon>Streptophyta</taxon>
        <taxon>Embryophyta</taxon>
        <taxon>Tracheophyta</taxon>
        <taxon>Spermatophyta</taxon>
        <taxon>Magnoliopsida</taxon>
        <taxon>eudicotyledons</taxon>
        <taxon>Gunneridae</taxon>
        <taxon>Pentapetalae</taxon>
        <taxon>rosids</taxon>
        <taxon>fabids</taxon>
        <taxon>Malpighiales</taxon>
        <taxon>Linaceae</taxon>
        <taxon>Linum</taxon>
    </lineage>
</organism>
<feature type="region of interest" description="Disordered" evidence="1">
    <location>
        <begin position="1"/>
        <end position="23"/>
    </location>
</feature>
<sequence>MLPYCRRRDKEDDDEHSHAQQEHCRGEHCRCFHDVVTNEFHHLSFPEAFGKTCRGSGFGWLAFTQDDTPSCQYIFNNIYY</sequence>
<protein>
    <submittedName>
        <fullName evidence="2">Uncharacterized protein</fullName>
    </submittedName>
</protein>
<proteinExistence type="predicted"/>
<evidence type="ECO:0000313" key="3">
    <source>
        <dbReference type="Proteomes" id="UP001497516"/>
    </source>
</evidence>
<keyword evidence="3" id="KW-1185">Reference proteome</keyword>
<evidence type="ECO:0000313" key="2">
    <source>
        <dbReference type="EMBL" id="CAL1363762.1"/>
    </source>
</evidence>
<accession>A0AAV2D2M1</accession>
<gene>
    <name evidence="2" type="ORF">LTRI10_LOCUS10070</name>
</gene>
<dbReference type="Proteomes" id="UP001497516">
    <property type="component" value="Chromosome 10"/>
</dbReference>
<reference evidence="2 3" key="1">
    <citation type="submission" date="2024-04" db="EMBL/GenBank/DDBJ databases">
        <authorList>
            <person name="Fracassetti M."/>
        </authorList>
    </citation>
    <scope>NUCLEOTIDE SEQUENCE [LARGE SCALE GENOMIC DNA]</scope>
</reference>